<dbReference type="KEGG" id="jas:FJQ89_24535"/>
<keyword evidence="2" id="KW-1185">Reference proteome</keyword>
<dbReference type="Proteomes" id="UP000316665">
    <property type="component" value="Chromosome"/>
</dbReference>
<accession>A0A4Y6RJW5</accession>
<evidence type="ECO:0000313" key="1">
    <source>
        <dbReference type="EMBL" id="QDG73243.1"/>
    </source>
</evidence>
<evidence type="ECO:0000313" key="2">
    <source>
        <dbReference type="Proteomes" id="UP000316665"/>
    </source>
</evidence>
<gene>
    <name evidence="1" type="ORF">FJQ89_24535</name>
</gene>
<reference evidence="1 2" key="1">
    <citation type="submission" date="2019-06" db="EMBL/GenBank/DDBJ databases">
        <title>Complete genome sequence of Janthinobacterium sp. SNU WT3 isolated from diseased rainbow trout.</title>
        <authorList>
            <person name="Oh W.T."/>
            <person name="Park S.C."/>
        </authorList>
    </citation>
    <scope>NUCLEOTIDE SEQUENCE [LARGE SCALE GENOMIC DNA]</scope>
    <source>
        <strain evidence="1 2">SNU WT3</strain>
    </source>
</reference>
<proteinExistence type="predicted"/>
<dbReference type="RefSeq" id="WP_141172067.1">
    <property type="nucleotide sequence ID" value="NZ_CP041185.1"/>
</dbReference>
<sequence length="267" mass="29843">MLHSVQKCACRNPPPVLPMDQYHFLVGEFSQNSPFNPAAASAQLFAWFERVGERVERYGNKRGKIVKFSQRNYEKMLFAPETDSIGLLSPRIVPPDEADEAVNCDAQAMYSSGSELILSIRASKLALAPLFDGARAIPGLFDHCDYVYCYAETQGYGTGYALGYRQLDETHPMTFGIPCPANNWSAIKRRGLQDAHLRDVYPINGFTQARLDALPPERRQALRGAMQAHGRCEEHAGWIFWYLQPGEQEAARAALNAHAMLGAYINN</sequence>
<organism evidence="1 2">
    <name type="scientific">Janthinobacterium tructae</name>
    <dbReference type="NCBI Taxonomy" id="2590869"/>
    <lineage>
        <taxon>Bacteria</taxon>
        <taxon>Pseudomonadati</taxon>
        <taxon>Pseudomonadota</taxon>
        <taxon>Betaproteobacteria</taxon>
        <taxon>Burkholderiales</taxon>
        <taxon>Oxalobacteraceae</taxon>
        <taxon>Janthinobacterium</taxon>
    </lineage>
</organism>
<protein>
    <submittedName>
        <fullName evidence="1">Uncharacterized protein</fullName>
    </submittedName>
</protein>
<dbReference type="AlphaFoldDB" id="A0A4Y6RJW5"/>
<name>A0A4Y6RJW5_9BURK</name>
<dbReference type="OrthoDB" id="8706688at2"/>
<dbReference type="EMBL" id="CP041185">
    <property type="protein sequence ID" value="QDG73243.1"/>
    <property type="molecule type" value="Genomic_DNA"/>
</dbReference>